<keyword evidence="1" id="KW-1133">Transmembrane helix</keyword>
<proteinExistence type="predicted"/>
<dbReference type="EMBL" id="UHJJ01000004">
    <property type="protein sequence ID" value="SUQ13777.1"/>
    <property type="molecule type" value="Genomic_DNA"/>
</dbReference>
<dbReference type="Gene3D" id="3.40.1440.10">
    <property type="entry name" value="GIY-YIG endonuclease"/>
    <property type="match status" value="1"/>
</dbReference>
<sequence>MLASFLLLKMEGRRNLKATAFYMVYGAWIIFFSISNYNKSEVNEMDIKRKKELLELYKNRHPEMGVISYCCKDTGDVFLGISKDTRADFNSTNVKLGANWHPNKELQGLWNKYGQEGFELSVLKVLKYDDPHEDQTAKLESLREQCLASNPNARKIWR</sequence>
<evidence type="ECO:0000313" key="2">
    <source>
        <dbReference type="EMBL" id="SUQ13777.1"/>
    </source>
</evidence>
<dbReference type="CDD" id="cd10451">
    <property type="entry name" value="GIY-YIG_LuxR_like"/>
    <property type="match status" value="1"/>
</dbReference>
<accession>A0A315ZYP3</accession>
<evidence type="ECO:0008006" key="4">
    <source>
        <dbReference type="Google" id="ProtNLM"/>
    </source>
</evidence>
<keyword evidence="3" id="KW-1185">Reference proteome</keyword>
<dbReference type="InterPro" id="IPR035901">
    <property type="entry name" value="GIY-YIG_endonuc_sf"/>
</dbReference>
<dbReference type="RefSeq" id="WP_330405887.1">
    <property type="nucleotide sequence ID" value="NZ_QGDS01000004.1"/>
</dbReference>
<protein>
    <recommendedName>
        <fullName evidence="4">GIY-YIG nuclease family protein</fullName>
    </recommendedName>
</protein>
<organism evidence="2 3">
    <name type="scientific">Faecalicatena contorta</name>
    <dbReference type="NCBI Taxonomy" id="39482"/>
    <lineage>
        <taxon>Bacteria</taxon>
        <taxon>Bacillati</taxon>
        <taxon>Bacillota</taxon>
        <taxon>Clostridia</taxon>
        <taxon>Lachnospirales</taxon>
        <taxon>Lachnospiraceae</taxon>
        <taxon>Faecalicatena</taxon>
    </lineage>
</organism>
<dbReference type="Proteomes" id="UP000254051">
    <property type="component" value="Unassembled WGS sequence"/>
</dbReference>
<keyword evidence="1" id="KW-0472">Membrane</keyword>
<reference evidence="3" key="1">
    <citation type="submission" date="2017-07" db="EMBL/GenBank/DDBJ databases">
        <authorList>
            <person name="Varghese N."/>
            <person name="Submissions S."/>
        </authorList>
    </citation>
    <scope>NUCLEOTIDE SEQUENCE [LARGE SCALE GENOMIC DNA]</scope>
    <source>
        <strain evidence="3">NLAE-zl-C134</strain>
    </source>
</reference>
<name>A0A315ZYP3_9FIRM</name>
<gene>
    <name evidence="2" type="ORF">SAMN05216529_10488</name>
</gene>
<feature type="transmembrane region" description="Helical" evidence="1">
    <location>
        <begin position="20"/>
        <end position="38"/>
    </location>
</feature>
<evidence type="ECO:0000313" key="3">
    <source>
        <dbReference type="Proteomes" id="UP000254051"/>
    </source>
</evidence>
<keyword evidence="1" id="KW-0812">Transmembrane</keyword>
<evidence type="ECO:0000256" key="1">
    <source>
        <dbReference type="SAM" id="Phobius"/>
    </source>
</evidence>
<dbReference type="AlphaFoldDB" id="A0A315ZYP3"/>